<evidence type="ECO:0000256" key="5">
    <source>
        <dbReference type="PROSITE-ProRule" id="PRU00108"/>
    </source>
</evidence>
<dbReference type="Gene3D" id="1.10.10.60">
    <property type="entry name" value="Homeodomain-like"/>
    <property type="match status" value="1"/>
</dbReference>
<dbReference type="STRING" id="154538.A0A1M2VE45"/>
<dbReference type="Pfam" id="PF00046">
    <property type="entry name" value="Homeodomain"/>
    <property type="match status" value="1"/>
</dbReference>
<feature type="domain" description="Homeobox" evidence="8">
    <location>
        <begin position="10"/>
        <end position="70"/>
    </location>
</feature>
<dbReference type="InterPro" id="IPR057939">
    <property type="entry name" value="TRF2_HOY1_PH"/>
</dbReference>
<dbReference type="Proteomes" id="UP000184267">
    <property type="component" value="Unassembled WGS sequence"/>
</dbReference>
<dbReference type="InterPro" id="IPR000047">
    <property type="entry name" value="HTH_motif"/>
</dbReference>
<keyword evidence="2 5" id="KW-0238">DNA-binding</keyword>
<dbReference type="GO" id="GO:0000978">
    <property type="term" value="F:RNA polymerase II cis-regulatory region sequence-specific DNA binding"/>
    <property type="evidence" value="ECO:0007669"/>
    <property type="project" value="TreeGrafter"/>
</dbReference>
<evidence type="ECO:0000256" key="4">
    <source>
        <dbReference type="ARBA" id="ARBA00023242"/>
    </source>
</evidence>
<accession>A0A1M2VE45</accession>
<dbReference type="InterPro" id="IPR051000">
    <property type="entry name" value="Homeobox_DNA-bind_prot"/>
</dbReference>
<evidence type="ECO:0000259" key="8">
    <source>
        <dbReference type="PROSITE" id="PS50071"/>
    </source>
</evidence>
<dbReference type="OMA" id="ELIAYTC"/>
<dbReference type="GO" id="GO:0030154">
    <property type="term" value="P:cell differentiation"/>
    <property type="evidence" value="ECO:0007669"/>
    <property type="project" value="TreeGrafter"/>
</dbReference>
<evidence type="ECO:0000256" key="7">
    <source>
        <dbReference type="SAM" id="MobiDB-lite"/>
    </source>
</evidence>
<keyword evidence="10" id="KW-1185">Reference proteome</keyword>
<dbReference type="AlphaFoldDB" id="A0A1M2VE45"/>
<name>A0A1M2VE45_TRAPU</name>
<feature type="compositionally biased region" description="Low complexity" evidence="7">
    <location>
        <begin position="320"/>
        <end position="338"/>
    </location>
</feature>
<dbReference type="SUPFAM" id="SSF46689">
    <property type="entry name" value="Homeodomain-like"/>
    <property type="match status" value="1"/>
</dbReference>
<dbReference type="Pfam" id="PF24818">
    <property type="entry name" value="PH_TRF2_HOY1"/>
    <property type="match status" value="1"/>
</dbReference>
<keyword evidence="4 5" id="KW-0539">Nucleus</keyword>
<dbReference type="PANTHER" id="PTHR24324">
    <property type="entry name" value="HOMEOBOX PROTEIN HHEX"/>
    <property type="match status" value="1"/>
</dbReference>
<protein>
    <submittedName>
        <fullName evidence="9">Homeobox protein 10</fullName>
    </submittedName>
</protein>
<sequence length="463" mass="50913">MSLSSLAAGGKQRRKRSRTTQEQLAKLEEYFAADQSPTSARRRDIAQELGLDERQTQIWFQNRRAKVKLQAKMRERAAEKLLPPPRSPPPLTSGFDAEIYNLIHEDDEVTLVPCTDLTIGTWRRVASAQHELIAYTCEARRCITWFVRSDGYSFKMEIPYDSISEQHFSNISPGVGSVGFTLERPPTFYVESVSDSSPNVESVRSWQLSGDWTEGSQASAILQHSLMGPAYQLAHLVNTISPPATSPEVSFYPPTPSISDVGSSPEVYSPSSESPVDPHPYASSLVLRRPSSTSSLRMLHHPSLERLRPSRHASVPMFHSPLSNMSTPSSTPMSPRSPADMSGMPAPMLLYADISGPHQQYIAARGGASERLPRLQLAMPNLPGPGLNYEYSAPDSPYGYATEPPSSAASTPGYYSTTESPIWEEITPATPYAAETAERPQQAYYHYPDGIQGPSYDRGGGAC</sequence>
<organism evidence="9 10">
    <name type="scientific">Trametes pubescens</name>
    <name type="common">White-rot fungus</name>
    <dbReference type="NCBI Taxonomy" id="154538"/>
    <lineage>
        <taxon>Eukaryota</taxon>
        <taxon>Fungi</taxon>
        <taxon>Dikarya</taxon>
        <taxon>Basidiomycota</taxon>
        <taxon>Agaricomycotina</taxon>
        <taxon>Agaricomycetes</taxon>
        <taxon>Polyporales</taxon>
        <taxon>Polyporaceae</taxon>
        <taxon>Trametes</taxon>
    </lineage>
</organism>
<dbReference type="PROSITE" id="PS50071">
    <property type="entry name" value="HOMEOBOX_2"/>
    <property type="match status" value="1"/>
</dbReference>
<feature type="region of interest" description="Disordered" evidence="7">
    <location>
        <begin position="1"/>
        <end position="41"/>
    </location>
</feature>
<evidence type="ECO:0000313" key="9">
    <source>
        <dbReference type="EMBL" id="OJT05860.1"/>
    </source>
</evidence>
<feature type="region of interest" description="Disordered" evidence="7">
    <location>
        <begin position="246"/>
        <end position="339"/>
    </location>
</feature>
<evidence type="ECO:0000256" key="3">
    <source>
        <dbReference type="ARBA" id="ARBA00023155"/>
    </source>
</evidence>
<gene>
    <name evidence="9" type="ORF">TRAPUB_3315</name>
</gene>
<dbReference type="GO" id="GO:0005634">
    <property type="term" value="C:nucleus"/>
    <property type="evidence" value="ECO:0007669"/>
    <property type="project" value="UniProtKB-SubCell"/>
</dbReference>
<evidence type="ECO:0000256" key="2">
    <source>
        <dbReference type="ARBA" id="ARBA00023125"/>
    </source>
</evidence>
<proteinExistence type="predicted"/>
<evidence type="ECO:0000256" key="1">
    <source>
        <dbReference type="ARBA" id="ARBA00004123"/>
    </source>
</evidence>
<evidence type="ECO:0000313" key="10">
    <source>
        <dbReference type="Proteomes" id="UP000184267"/>
    </source>
</evidence>
<dbReference type="EMBL" id="MNAD01001374">
    <property type="protein sequence ID" value="OJT05860.1"/>
    <property type="molecule type" value="Genomic_DNA"/>
</dbReference>
<evidence type="ECO:0000256" key="6">
    <source>
        <dbReference type="RuleBase" id="RU000682"/>
    </source>
</evidence>
<dbReference type="PANTHER" id="PTHR24324:SF5">
    <property type="entry name" value="HEMATOPOIETICALLY-EXPRESSED HOMEOBOX PROTEIN HHEX"/>
    <property type="match status" value="1"/>
</dbReference>
<comment type="subcellular location">
    <subcellularLocation>
        <location evidence="1 5 6">Nucleus</location>
    </subcellularLocation>
</comment>
<dbReference type="SMART" id="SM00389">
    <property type="entry name" value="HOX"/>
    <property type="match status" value="1"/>
</dbReference>
<dbReference type="PRINTS" id="PR00031">
    <property type="entry name" value="HTHREPRESSR"/>
</dbReference>
<dbReference type="GO" id="GO:0006357">
    <property type="term" value="P:regulation of transcription by RNA polymerase II"/>
    <property type="evidence" value="ECO:0007669"/>
    <property type="project" value="TreeGrafter"/>
</dbReference>
<comment type="caution">
    <text evidence="9">The sequence shown here is derived from an EMBL/GenBank/DDBJ whole genome shotgun (WGS) entry which is preliminary data.</text>
</comment>
<dbReference type="OrthoDB" id="6159439at2759"/>
<keyword evidence="3 5" id="KW-0371">Homeobox</keyword>
<dbReference type="InterPro" id="IPR001356">
    <property type="entry name" value="HD"/>
</dbReference>
<dbReference type="InterPro" id="IPR009057">
    <property type="entry name" value="Homeodomain-like_sf"/>
</dbReference>
<reference evidence="9 10" key="1">
    <citation type="submission" date="2016-10" db="EMBL/GenBank/DDBJ databases">
        <title>Genome sequence of the basidiomycete white-rot fungus Trametes pubescens.</title>
        <authorList>
            <person name="Makela M.R."/>
            <person name="Granchi Z."/>
            <person name="Peng M."/>
            <person name="De Vries R.P."/>
            <person name="Grigoriev I."/>
            <person name="Riley R."/>
            <person name="Hilden K."/>
        </authorList>
    </citation>
    <scope>NUCLEOTIDE SEQUENCE [LARGE SCALE GENOMIC DNA]</scope>
    <source>
        <strain evidence="9 10">FBCC735</strain>
    </source>
</reference>
<feature type="DNA-binding region" description="Homeobox" evidence="5">
    <location>
        <begin position="12"/>
        <end position="71"/>
    </location>
</feature>
<feature type="compositionally biased region" description="Low complexity" evidence="7">
    <location>
        <begin position="263"/>
        <end position="275"/>
    </location>
</feature>
<dbReference type="CDD" id="cd00086">
    <property type="entry name" value="homeodomain"/>
    <property type="match status" value="1"/>
</dbReference>